<dbReference type="EMBL" id="CP048838">
    <property type="protein sequence ID" value="QJA03653.1"/>
    <property type="molecule type" value="Genomic_DNA"/>
</dbReference>
<accession>A0AAP9MFW4</accession>
<evidence type="ECO:0000313" key="1">
    <source>
        <dbReference type="EMBL" id="QJA03653.1"/>
    </source>
</evidence>
<organism evidence="1 2">
    <name type="scientific">Clostridium innocuum</name>
    <dbReference type="NCBI Taxonomy" id="1522"/>
    <lineage>
        <taxon>Bacteria</taxon>
        <taxon>Bacillati</taxon>
        <taxon>Bacillota</taxon>
        <taxon>Clostridia</taxon>
        <taxon>Eubacteriales</taxon>
        <taxon>Clostridiaceae</taxon>
        <taxon>Clostridium</taxon>
    </lineage>
</organism>
<gene>
    <name evidence="1" type="ORF">G4D54_14995</name>
</gene>
<protein>
    <submittedName>
        <fullName evidence="1">Uncharacterized protein</fullName>
    </submittedName>
</protein>
<dbReference type="RefSeq" id="WP_002609881.1">
    <property type="nucleotide sequence ID" value="NZ_BAAACC010000010.1"/>
</dbReference>
<proteinExistence type="predicted"/>
<dbReference type="AlphaFoldDB" id="A0AAP9MFW4"/>
<reference evidence="1 2" key="1">
    <citation type="submission" date="2020-02" db="EMBL/GenBank/DDBJ databases">
        <authorList>
            <person name="Kociolek L.K."/>
            <person name="Ozer E.A."/>
        </authorList>
    </citation>
    <scope>NUCLEOTIDE SEQUENCE [LARGE SCALE GENOMIC DNA]</scope>
    <source>
        <strain evidence="1 2">ATCC 14501</strain>
    </source>
</reference>
<name>A0AAP9MFW4_CLOIN</name>
<dbReference type="Proteomes" id="UP000503330">
    <property type="component" value="Chromosome"/>
</dbReference>
<sequence>MVEKTDKNILKMEECGCRRDIIDVYTKTDEKENKVGMIQTFDKYRQELQGEIDEDCKSIDNIDYLIYKIEKKK</sequence>
<evidence type="ECO:0000313" key="2">
    <source>
        <dbReference type="Proteomes" id="UP000503330"/>
    </source>
</evidence>
<dbReference type="GeneID" id="61926870"/>